<feature type="region of interest" description="Disordered" evidence="1">
    <location>
        <begin position="192"/>
        <end position="217"/>
    </location>
</feature>
<dbReference type="AlphaFoldDB" id="M5AM02"/>
<evidence type="ECO:0000313" key="2">
    <source>
        <dbReference type="EMBL" id="BAN09854.1"/>
    </source>
</evidence>
<name>M5AM02_RHILI</name>
<evidence type="ECO:0000256" key="1">
    <source>
        <dbReference type="SAM" id="MobiDB-lite"/>
    </source>
</evidence>
<accession>M5AM02</accession>
<sequence length="231" mass="25924">MVRSCSASRVPSCVRSERRGRDKSDLRDGFQPVRQIVSVVPGDQLLLDRLKSLSQVADQPGQCFEDKSGKLGKVGAFEAAVALRPMVAGREVVGDYGHVGLILREHPIAFLRAGLTRRRIVTYAEAMAARDGRWLEAAGLVLVRQRPALPRALCSSPWKTRPAPPTSSCGSRCSRNFGALCSRHGCWRWRPHPAGRRRRPPRRQHRHRPLGRARQRRQSRYVFCAPARPGR</sequence>
<dbReference type="EMBL" id="AP012557">
    <property type="protein sequence ID" value="BAN09854.1"/>
    <property type="molecule type" value="Genomic_DNA"/>
</dbReference>
<reference evidence="2" key="2">
    <citation type="journal article" date="2013" name="Microbes Environ.">
        <title>Commonalities and Differences among Symbiosis Islands of Three Mesorhizobium loti Strains.</title>
        <authorList>
            <person name="Kasai-Maita H."/>
            <person name="Hirakawa H."/>
            <person name="Nakamura Y."/>
            <person name="Kaneko T."/>
            <person name="Miki K."/>
            <person name="Maruya J."/>
            <person name="Okazaki S."/>
            <person name="Tabata S."/>
            <person name="Saeki K."/>
            <person name="Sato S."/>
        </authorList>
    </citation>
    <scope>NUCLEOTIDE SEQUENCE</scope>
    <source>
        <strain evidence="2">NZP2037</strain>
    </source>
</reference>
<protein>
    <submittedName>
        <fullName evidence="2">Probable DNA polymerase III</fullName>
    </submittedName>
</protein>
<organism evidence="2">
    <name type="scientific">Rhizobium loti</name>
    <name type="common">Mesorhizobium loti</name>
    <dbReference type="NCBI Taxonomy" id="381"/>
    <lineage>
        <taxon>Bacteria</taxon>
        <taxon>Pseudomonadati</taxon>
        <taxon>Pseudomonadota</taxon>
        <taxon>Alphaproteobacteria</taxon>
        <taxon>Hyphomicrobiales</taxon>
        <taxon>Phyllobacteriaceae</taxon>
        <taxon>Mesorhizobium</taxon>
    </lineage>
</organism>
<reference evidence="2" key="1">
    <citation type="submission" date="2012-10" db="EMBL/GenBank/DDBJ databases">
        <authorList>
            <person name="Maita H."/>
            <person name="Sato S."/>
        </authorList>
    </citation>
    <scope>NUCLEOTIDE SEQUENCE</scope>
    <source>
        <strain evidence="2">NZP2037</strain>
    </source>
</reference>
<proteinExistence type="predicted"/>